<evidence type="ECO:0000256" key="4">
    <source>
        <dbReference type="ARBA" id="ARBA00022989"/>
    </source>
</evidence>
<comment type="similarity">
    <text evidence="2">Belongs to the TMCO4 family.</text>
</comment>
<dbReference type="GeneID" id="28723449"/>
<feature type="compositionally biased region" description="Basic and acidic residues" evidence="6">
    <location>
        <begin position="918"/>
        <end position="932"/>
    </location>
</feature>
<evidence type="ECO:0000256" key="1">
    <source>
        <dbReference type="ARBA" id="ARBA00004141"/>
    </source>
</evidence>
<evidence type="ECO:0000313" key="9">
    <source>
        <dbReference type="Proteomes" id="UP000243052"/>
    </source>
</evidence>
<dbReference type="GO" id="GO:0016020">
    <property type="term" value="C:membrane"/>
    <property type="evidence" value="ECO:0007669"/>
    <property type="project" value="UniProtKB-SubCell"/>
</dbReference>
<dbReference type="OrthoDB" id="277931at2759"/>
<feature type="transmembrane region" description="Helical" evidence="7">
    <location>
        <begin position="473"/>
        <end position="494"/>
    </location>
</feature>
<feature type="region of interest" description="Disordered" evidence="6">
    <location>
        <begin position="28"/>
        <end position="99"/>
    </location>
</feature>
<dbReference type="RefSeq" id="XP_017987207.1">
    <property type="nucleotide sequence ID" value="XM_018132215.1"/>
</dbReference>
<gene>
    <name evidence="8" type="ORF">AW171_hschr42095</name>
</gene>
<comment type="subcellular location">
    <subcellularLocation>
        <location evidence="1">Membrane</location>
        <topology evidence="1">Multi-pass membrane protein</topology>
    </subcellularLocation>
</comment>
<dbReference type="Pfam" id="PF05277">
    <property type="entry name" value="DUF726"/>
    <property type="match status" value="1"/>
</dbReference>
<keyword evidence="4 7" id="KW-1133">Transmembrane helix</keyword>
<evidence type="ECO:0000256" key="5">
    <source>
        <dbReference type="ARBA" id="ARBA00023136"/>
    </source>
</evidence>
<proteinExistence type="inferred from homology"/>
<evidence type="ECO:0000256" key="2">
    <source>
        <dbReference type="ARBA" id="ARBA00009824"/>
    </source>
</evidence>
<dbReference type="PANTHER" id="PTHR17920:SF3">
    <property type="entry name" value="TRANSMEMBRANE AND COILED-COIL DOMAIN-CONTAINING PROTEIN 4"/>
    <property type="match status" value="1"/>
</dbReference>
<evidence type="ECO:0000256" key="7">
    <source>
        <dbReference type="SAM" id="Phobius"/>
    </source>
</evidence>
<name>A0A0X8HRQ7_9SACH</name>
<dbReference type="AlphaFoldDB" id="A0A0X8HRQ7"/>
<dbReference type="InterPro" id="IPR029058">
    <property type="entry name" value="AB_hydrolase_fold"/>
</dbReference>
<dbReference type="InterPro" id="IPR007941">
    <property type="entry name" value="DUF726"/>
</dbReference>
<protein>
    <submittedName>
        <fullName evidence="8">HDL533Wp</fullName>
    </submittedName>
</protein>
<accession>A0A0X8HRQ7</accession>
<feature type="compositionally biased region" description="Polar residues" evidence="6">
    <location>
        <begin position="904"/>
        <end position="917"/>
    </location>
</feature>
<reference evidence="8 9" key="1">
    <citation type="submission" date="2016-01" db="EMBL/GenBank/DDBJ databases">
        <title>Genome sequence of the yeast Holleya sinecauda.</title>
        <authorList>
            <person name="Dietrich F.S."/>
        </authorList>
    </citation>
    <scope>NUCLEOTIDE SEQUENCE [LARGE SCALE GENOMIC DNA]</scope>
    <source>
        <strain evidence="8 9">ATCC 58844</strain>
    </source>
</reference>
<sequence length="941" mass="103126">MSKSDEDLTSGLRELRICKGILTKGVAVSQQPNVDDVASDKSDNKQDKVAEGAEDAELHHSDDLVSDDDSFGEPEITGAWVQEEQGTLGEDTRSSSDEEWQTMPAIASYDVYDPSGELAVPTKTQELADTTRITDNSGTQESGFHPREGTFGYTKAAAEEQAQRAHATNKKTDFLFGRRFMDSSMTSLGTTGSSGEIEGSDAPYTAARSAEDQLSLTKTLLTEKEKFAYLGAVSVLVNEMCTYFAQICICSKNVTNDKKLAHRLQNLQKRMAEWKSTLCNLMYAHLDIQPEEIEMVEKLSLHGIELPALCKCLKTSRVVENPWAKGTDGISLAGDIEEVTTKQTLEVDVAWTIICDLFLLLVQDSNYDARSRTLLIKFAGVLDISRTEICEFEKQVTDILELEQSTEEQVWDEKEHMDGRRKEKRKKKLAYVGLATIGGSLILGLSGGLLAPVIGAGLAAGLSTIGVGGATGFLTGVGGTTVVAVSSTAIGANIGRKAMSRRMGSVKTFEFKPLHNNRRVNLMVSVSGWMIGKADDVRLPFSPVDPIEGDLYSLSWEPDMLKSTGQTINILASEIVTQTIQQILGATVLTALIAAIQVPNLLSKLGYIIDNPWNVSLDRAWAAGLVLADTLMARNLGRRPCSLVGFSLGSRVIYSCLLELSKKGAIGLVEDVYLFGSPMVYNRDEMVLVRAAVSGRFVNGYSDRDWVLGYLFRATGGGIQRVAGISPITEVEGIENMNCTELVEGHMAYRKNIPSLLKKLGISVISEEFTEIDDSPDPEQVARQRKLVTELQDAQNKLTNKKSKKAKVGWVPKWFKPKKQEWQEMYEKKLKGNQKQTTNVGNTTTVGTSEQKAHTDLSIVDNDALVEELQHLKDMVVQDMPLHAGKGCPIPNTNNMDSHKLEAQSATNPVSPNNSVHSDPDETRKEASKEEQLTFAFADDI</sequence>
<keyword evidence="3 7" id="KW-0812">Transmembrane</keyword>
<keyword evidence="9" id="KW-1185">Reference proteome</keyword>
<feature type="compositionally biased region" description="Basic and acidic residues" evidence="6">
    <location>
        <begin position="38"/>
        <end position="63"/>
    </location>
</feature>
<evidence type="ECO:0000256" key="6">
    <source>
        <dbReference type="SAM" id="MobiDB-lite"/>
    </source>
</evidence>
<keyword evidence="5 7" id="KW-0472">Membrane</keyword>
<dbReference type="PANTHER" id="PTHR17920">
    <property type="entry name" value="TRANSMEMBRANE AND COILED-COIL DOMAIN-CONTAINING PROTEIN 4 TMCO4"/>
    <property type="match status" value="1"/>
</dbReference>
<evidence type="ECO:0000256" key="3">
    <source>
        <dbReference type="ARBA" id="ARBA00022692"/>
    </source>
</evidence>
<evidence type="ECO:0000313" key="8">
    <source>
        <dbReference type="EMBL" id="AMD20211.1"/>
    </source>
</evidence>
<dbReference type="EMBL" id="CP014244">
    <property type="protein sequence ID" value="AMD20211.1"/>
    <property type="molecule type" value="Genomic_DNA"/>
</dbReference>
<feature type="region of interest" description="Disordered" evidence="6">
    <location>
        <begin position="902"/>
        <end position="941"/>
    </location>
</feature>
<dbReference type="SUPFAM" id="SSF53474">
    <property type="entry name" value="alpha/beta-Hydrolases"/>
    <property type="match status" value="1"/>
</dbReference>
<organism evidence="8 9">
    <name type="scientific">Eremothecium sinecaudum</name>
    <dbReference type="NCBI Taxonomy" id="45286"/>
    <lineage>
        <taxon>Eukaryota</taxon>
        <taxon>Fungi</taxon>
        <taxon>Dikarya</taxon>
        <taxon>Ascomycota</taxon>
        <taxon>Saccharomycotina</taxon>
        <taxon>Saccharomycetes</taxon>
        <taxon>Saccharomycetales</taxon>
        <taxon>Saccharomycetaceae</taxon>
        <taxon>Eremothecium</taxon>
    </lineage>
</organism>
<feature type="transmembrane region" description="Helical" evidence="7">
    <location>
        <begin position="429"/>
        <end position="453"/>
    </location>
</feature>
<dbReference type="Proteomes" id="UP000243052">
    <property type="component" value="Chromosome iv"/>
</dbReference>